<comment type="caution">
    <text evidence="1">The sequence shown here is derived from an EMBL/GenBank/DDBJ whole genome shotgun (WGS) entry which is preliminary data.</text>
</comment>
<dbReference type="OrthoDB" id="6064750at2"/>
<dbReference type="EMBL" id="SACS01000022">
    <property type="protein sequence ID" value="RVU33428.1"/>
    <property type="molecule type" value="Genomic_DNA"/>
</dbReference>
<name>A0A437QFU9_9GAMM</name>
<accession>A0A437QFU9</accession>
<gene>
    <name evidence="1" type="ORF">EOE67_17045</name>
</gene>
<keyword evidence="2" id="KW-1185">Reference proteome</keyword>
<evidence type="ECO:0000313" key="2">
    <source>
        <dbReference type="Proteomes" id="UP000283077"/>
    </source>
</evidence>
<protein>
    <recommendedName>
        <fullName evidence="3">DUF3630 family protein</fullName>
    </recommendedName>
</protein>
<organism evidence="1 2">
    <name type="scientific">Rheinheimera riviphila</name>
    <dbReference type="NCBI Taxonomy" id="1834037"/>
    <lineage>
        <taxon>Bacteria</taxon>
        <taxon>Pseudomonadati</taxon>
        <taxon>Pseudomonadota</taxon>
        <taxon>Gammaproteobacteria</taxon>
        <taxon>Chromatiales</taxon>
        <taxon>Chromatiaceae</taxon>
        <taxon>Rheinheimera</taxon>
    </lineage>
</organism>
<proteinExistence type="predicted"/>
<dbReference type="Proteomes" id="UP000283077">
    <property type="component" value="Unassembled WGS sequence"/>
</dbReference>
<dbReference type="AlphaFoldDB" id="A0A437QFU9"/>
<reference evidence="1 2" key="1">
    <citation type="submission" date="2019-01" db="EMBL/GenBank/DDBJ databases">
        <authorList>
            <person name="Chen W.-M."/>
        </authorList>
    </citation>
    <scope>NUCLEOTIDE SEQUENCE [LARGE SCALE GENOMIC DNA]</scope>
    <source>
        <strain evidence="1 2">KYPC3</strain>
    </source>
</reference>
<evidence type="ECO:0008006" key="3">
    <source>
        <dbReference type="Google" id="ProtNLM"/>
    </source>
</evidence>
<sequence>MNVIYKDERRENGAVKYHVNGLEDSEFFDTLVAFLVKQYNAEIIMRSDGITSRVWQLKINDEILTLEHQEDIGNCFYSNTPAGDSALMQTIASDLESRLKDVPYE</sequence>
<dbReference type="RefSeq" id="WP_127700536.1">
    <property type="nucleotide sequence ID" value="NZ_SACS01000022.1"/>
</dbReference>
<evidence type="ECO:0000313" key="1">
    <source>
        <dbReference type="EMBL" id="RVU33428.1"/>
    </source>
</evidence>